<dbReference type="EMBL" id="NGKB01000020">
    <property type="protein sequence ID" value="RSU10044.1"/>
    <property type="molecule type" value="Genomic_DNA"/>
</dbReference>
<accession>A0A430AQ35</accession>
<dbReference type="InterPro" id="IPR005084">
    <property type="entry name" value="CBM6"/>
</dbReference>
<proteinExistence type="predicted"/>
<dbReference type="AlphaFoldDB" id="A0A430AQ35"/>
<dbReference type="InterPro" id="IPR013830">
    <property type="entry name" value="SGNH_hydro"/>
</dbReference>
<evidence type="ECO:0000313" key="4">
    <source>
        <dbReference type="Proteomes" id="UP000288028"/>
    </source>
</evidence>
<keyword evidence="4" id="KW-1185">Reference proteome</keyword>
<dbReference type="InterPro" id="IPR036514">
    <property type="entry name" value="SGNH_hydro_sf"/>
</dbReference>
<dbReference type="InterPro" id="IPR051532">
    <property type="entry name" value="Ester_Hydrolysis_Enzymes"/>
</dbReference>
<sequence>MNMKTKYMIPVFAIGMFIVGGKNVLATPEVYSAVNVISMENEQVQLPNEIVSLDNKTTIVKETIQWDNAEDYIFSQAGSYEVYGKTENNNKVKGIINVFPKNQKIKIAAVGDSITYGMNVERRTVNSYPNQLNYRLGTDYEVENFGHSAKTLLSNGDNPYLKSPQYKKSLAFNPNVVVIQLGTNDTKKQNMKKIEPFVADYVSLIESYKNLSTKPVVYISLPPHVFKPAYGITQEKLDDILPQIFEAAKKADIDVSIIDNFTETDYAAELVPDGVHPNARGAAILANNVYYNLKGEAPVISEGMALNDYYKTYGGLNVDQSGSLEIQNLATNNWVSFKNVDLKGKDLQLFASVPYDNTKVIVRSGDENGTIIGEKILTKTSGAKDYSYQTVPLNGVAGLTDITITFERAKSNKSSEIVKLAKADFFYDSEKPLDVSNFQELETAVKNNISKIKLGSDIKLAKKIELKEDTAIDLNGYTLDTANYYIGKDEKSGKRIELSLSNGNLLGKYSNGSIYSSKSTKENYGLNVSFENVLFAGKVTQTNFSPNTMIIEKGQNQLVHALSSSNTLVYTDADTSNGSLDLYGAVPYINTYITIRKGTENGEVVGEKLLDRTGSINKDATHSIPLTNVSEQEDLFIKVERKGTNGYTELMRVK</sequence>
<dbReference type="SUPFAM" id="SSF52266">
    <property type="entry name" value="SGNH hydrolase"/>
    <property type="match status" value="1"/>
</dbReference>
<dbReference type="Pfam" id="PF03422">
    <property type="entry name" value="CBM_6"/>
    <property type="match status" value="1"/>
</dbReference>
<dbReference type="PANTHER" id="PTHR30383:SF5">
    <property type="entry name" value="SGNH HYDROLASE-TYPE ESTERASE DOMAIN-CONTAINING PROTEIN"/>
    <property type="match status" value="1"/>
</dbReference>
<reference evidence="3 4" key="1">
    <citation type="submission" date="2017-05" db="EMBL/GenBank/DDBJ databases">
        <title>Vagococcus spp. assemblies.</title>
        <authorList>
            <person name="Gulvik C.A."/>
        </authorList>
    </citation>
    <scope>NUCLEOTIDE SEQUENCE [LARGE SCALE GENOMIC DNA]</scope>
    <source>
        <strain evidence="3 4">SS1714</strain>
    </source>
</reference>
<evidence type="ECO:0008006" key="5">
    <source>
        <dbReference type="Google" id="ProtNLM"/>
    </source>
</evidence>
<dbReference type="GO" id="GO:0030246">
    <property type="term" value="F:carbohydrate binding"/>
    <property type="evidence" value="ECO:0007669"/>
    <property type="project" value="InterPro"/>
</dbReference>
<protein>
    <recommendedName>
        <fullName evidence="5">CBM6 domain-containing protein</fullName>
    </recommendedName>
</protein>
<feature type="domain" description="SGNH hydrolase-type esterase" evidence="2">
    <location>
        <begin position="109"/>
        <end position="283"/>
    </location>
</feature>
<dbReference type="Proteomes" id="UP000288028">
    <property type="component" value="Unassembled WGS sequence"/>
</dbReference>
<name>A0A430AQ35_9ENTE</name>
<feature type="domain" description="CBM6" evidence="1">
    <location>
        <begin position="321"/>
        <end position="411"/>
    </location>
</feature>
<dbReference type="PANTHER" id="PTHR30383">
    <property type="entry name" value="THIOESTERASE 1/PROTEASE 1/LYSOPHOSPHOLIPASE L1"/>
    <property type="match status" value="1"/>
</dbReference>
<evidence type="ECO:0000259" key="2">
    <source>
        <dbReference type="Pfam" id="PF13472"/>
    </source>
</evidence>
<dbReference type="Gene3D" id="2.60.120.260">
    <property type="entry name" value="Galactose-binding domain-like"/>
    <property type="match status" value="1"/>
</dbReference>
<dbReference type="Pfam" id="PF13472">
    <property type="entry name" value="Lipase_GDSL_2"/>
    <property type="match status" value="1"/>
</dbReference>
<evidence type="ECO:0000259" key="1">
    <source>
        <dbReference type="Pfam" id="PF03422"/>
    </source>
</evidence>
<dbReference type="InterPro" id="IPR008979">
    <property type="entry name" value="Galactose-bd-like_sf"/>
</dbReference>
<evidence type="ECO:0000313" key="3">
    <source>
        <dbReference type="EMBL" id="RSU10044.1"/>
    </source>
</evidence>
<comment type="caution">
    <text evidence="3">The sequence shown here is derived from an EMBL/GenBank/DDBJ whole genome shotgun (WGS) entry which is preliminary data.</text>
</comment>
<dbReference type="GO" id="GO:0004622">
    <property type="term" value="F:phosphatidylcholine lysophospholipase activity"/>
    <property type="evidence" value="ECO:0007669"/>
    <property type="project" value="TreeGrafter"/>
</dbReference>
<gene>
    <name evidence="3" type="ORF">CBF28_14185</name>
</gene>
<dbReference type="SUPFAM" id="SSF49785">
    <property type="entry name" value="Galactose-binding domain-like"/>
    <property type="match status" value="1"/>
</dbReference>
<organism evidence="3 4">
    <name type="scientific">Vagococcus carniphilus</name>
    <dbReference type="NCBI Taxonomy" id="218144"/>
    <lineage>
        <taxon>Bacteria</taxon>
        <taxon>Bacillati</taxon>
        <taxon>Bacillota</taxon>
        <taxon>Bacilli</taxon>
        <taxon>Lactobacillales</taxon>
        <taxon>Enterococcaceae</taxon>
        <taxon>Vagococcus</taxon>
    </lineage>
</organism>
<dbReference type="OrthoDB" id="9794725at2"/>
<dbReference type="Gene3D" id="3.40.50.1110">
    <property type="entry name" value="SGNH hydrolase"/>
    <property type="match status" value="1"/>
</dbReference>